<feature type="chain" id="PRO_5030504131" description="Fibrinogen C-terminal domain-containing protein" evidence="1">
    <location>
        <begin position="26"/>
        <end position="320"/>
    </location>
</feature>
<gene>
    <name evidence="2" type="ORF">PCOS0759_LOCUS9464</name>
</gene>
<sequence>MSQKLFYITLLLSIVLSLLSLTATSQTTPPAQTPKDEKDELKDMIESLSTEFKNEKTWAEQELYNVHVEALQRKIAAISAEADASYADSLLSASLRLLQTVKLIDSVKERKTDPVVLTGKVAEKPARDCSELRKGTPTTGELTSINDGIFWVTDKIRGVSDLYRTRCDMTIAGGGWQLFGLKTKMFGAVEDTDLFKRDFNRDRLTDVRHYANQFNTLNLERFDSLYGKEFDILVKVGDSLFEASHYILITNKQRTSGHPSDVADDLVKHWIIPKGEKCVALEGVGRACLIEANGDEIVNSLNDDVDAFSTKVVSSFWIRK</sequence>
<dbReference type="AlphaFoldDB" id="A0A7S1PJ77"/>
<name>A0A7S1PJ77_9EUKA</name>
<evidence type="ECO:0000313" key="2">
    <source>
        <dbReference type="EMBL" id="CAD9086210.1"/>
    </source>
</evidence>
<evidence type="ECO:0000256" key="1">
    <source>
        <dbReference type="SAM" id="SignalP"/>
    </source>
</evidence>
<proteinExistence type="predicted"/>
<keyword evidence="1" id="KW-0732">Signal</keyword>
<dbReference type="EMBL" id="HBGD01011449">
    <property type="protein sequence ID" value="CAD9086210.1"/>
    <property type="molecule type" value="Transcribed_RNA"/>
</dbReference>
<feature type="signal peptide" evidence="1">
    <location>
        <begin position="1"/>
        <end position="25"/>
    </location>
</feature>
<protein>
    <recommendedName>
        <fullName evidence="3">Fibrinogen C-terminal domain-containing protein</fullName>
    </recommendedName>
</protein>
<reference evidence="2" key="1">
    <citation type="submission" date="2021-01" db="EMBL/GenBank/DDBJ databases">
        <authorList>
            <person name="Corre E."/>
            <person name="Pelletier E."/>
            <person name="Niang G."/>
            <person name="Scheremetjew M."/>
            <person name="Finn R."/>
            <person name="Kale V."/>
            <person name="Holt S."/>
            <person name="Cochrane G."/>
            <person name="Meng A."/>
            <person name="Brown T."/>
            <person name="Cohen L."/>
        </authorList>
    </citation>
    <scope>NUCLEOTIDE SEQUENCE</scope>
    <source>
        <strain evidence="2">WS</strain>
    </source>
</reference>
<evidence type="ECO:0008006" key="3">
    <source>
        <dbReference type="Google" id="ProtNLM"/>
    </source>
</evidence>
<organism evidence="2">
    <name type="scientific">Percolomonas cosmopolitus</name>
    <dbReference type="NCBI Taxonomy" id="63605"/>
    <lineage>
        <taxon>Eukaryota</taxon>
        <taxon>Discoba</taxon>
        <taxon>Heterolobosea</taxon>
        <taxon>Tetramitia</taxon>
        <taxon>Eutetramitia</taxon>
        <taxon>Percolomonadidae</taxon>
        <taxon>Percolomonas</taxon>
    </lineage>
</organism>
<accession>A0A7S1PJ77</accession>